<protein>
    <submittedName>
        <fullName evidence="2">DUF523 and DUF1722 domain-containing protein</fullName>
    </submittedName>
</protein>
<dbReference type="InterPro" id="IPR017087">
    <property type="entry name" value="UCP037004"/>
</dbReference>
<dbReference type="Proteomes" id="UP000790580">
    <property type="component" value="Unassembled WGS sequence"/>
</dbReference>
<evidence type="ECO:0000259" key="1">
    <source>
        <dbReference type="Pfam" id="PF08349"/>
    </source>
</evidence>
<dbReference type="PANTHER" id="PTHR30087">
    <property type="entry name" value="INNER MEMBRANE PROTEIN"/>
    <property type="match status" value="1"/>
</dbReference>
<dbReference type="InterPro" id="IPR007553">
    <property type="entry name" value="2-thiour_desulf"/>
</dbReference>
<feature type="domain" description="DUF1722" evidence="1">
    <location>
        <begin position="191"/>
        <end position="307"/>
    </location>
</feature>
<name>A0ABS6JXB4_9BACI</name>
<evidence type="ECO:0000313" key="3">
    <source>
        <dbReference type="Proteomes" id="UP000790580"/>
    </source>
</evidence>
<dbReference type="Pfam" id="PF04463">
    <property type="entry name" value="2-thiour_desulf"/>
    <property type="match status" value="1"/>
</dbReference>
<organism evidence="2 3">
    <name type="scientific">Evansella alkalicola</name>
    <dbReference type="NCBI Taxonomy" id="745819"/>
    <lineage>
        <taxon>Bacteria</taxon>
        <taxon>Bacillati</taxon>
        <taxon>Bacillota</taxon>
        <taxon>Bacilli</taxon>
        <taxon>Bacillales</taxon>
        <taxon>Bacillaceae</taxon>
        <taxon>Evansella</taxon>
    </lineage>
</organism>
<dbReference type="EMBL" id="JAHQCR010000072">
    <property type="protein sequence ID" value="MBU9723230.1"/>
    <property type="molecule type" value="Genomic_DNA"/>
</dbReference>
<dbReference type="Pfam" id="PF08349">
    <property type="entry name" value="DUF1722"/>
    <property type="match status" value="1"/>
</dbReference>
<dbReference type="InterPro" id="IPR013560">
    <property type="entry name" value="DUF1722"/>
</dbReference>
<sequence>MNEWEKPVVVVSKCLGFDACRFNGDVIADKFIEKLAQLVTFIPVCPEVEIGLGTPRKPIRLVKEGRGFKLIQPETGADLTDKMAAFSDVFLAGLQNVDGFILKNRSPSCAINDAKLMAGVDKPHTVRKQGGIFGDKVKERFSHLAVEDEGRLKNFSIREHFLTKLFTIARFRHLKEQHNYNDLLMFHTKNKYLFMAYDQLKLKELGRIVANHERRGSKELFALYGEKLYDILAEPTAFTAYINVLYHVMGYFSSYLSDGEKKYFIGLIEQYRHHTVPLSSPMGVLQSWVIRFNNAYLASQTIFNPYPEELIEITDSGKGRNFA</sequence>
<comment type="caution">
    <text evidence="2">The sequence shown here is derived from an EMBL/GenBank/DDBJ whole genome shotgun (WGS) entry which is preliminary data.</text>
</comment>
<proteinExistence type="predicted"/>
<evidence type="ECO:0000313" key="2">
    <source>
        <dbReference type="EMBL" id="MBU9723230.1"/>
    </source>
</evidence>
<keyword evidence="3" id="KW-1185">Reference proteome</keyword>
<dbReference type="PANTHER" id="PTHR30087:SF0">
    <property type="entry name" value="INNER MEMBRANE PROTEIN"/>
    <property type="match status" value="1"/>
</dbReference>
<gene>
    <name evidence="2" type="ORF">KS407_17570</name>
</gene>
<accession>A0ABS6JXB4</accession>
<dbReference type="PIRSF" id="PIRSF037004">
    <property type="entry name" value="UCP037004"/>
    <property type="match status" value="1"/>
</dbReference>
<dbReference type="RefSeq" id="WP_088076714.1">
    <property type="nucleotide sequence ID" value="NZ_JAHQCR010000072.1"/>
</dbReference>
<reference evidence="2 3" key="1">
    <citation type="submission" date="2021-06" db="EMBL/GenBank/DDBJ databases">
        <title>Bacillus sp. RD4P76, an endophyte from a halophyte.</title>
        <authorList>
            <person name="Sun J.-Q."/>
        </authorList>
    </citation>
    <scope>NUCLEOTIDE SEQUENCE [LARGE SCALE GENOMIC DNA]</scope>
    <source>
        <strain evidence="2 3">JCM 17098</strain>
    </source>
</reference>